<comment type="subcellular location">
    <subcellularLocation>
        <location evidence="1">Nucleus</location>
    </subcellularLocation>
</comment>
<gene>
    <name evidence="5" type="ORF">CAN33_0017135</name>
</gene>
<reference evidence="6" key="1">
    <citation type="submission" date="2018-10" db="EMBL/GenBank/DDBJ databases">
        <title>FDA dAtabase for Regulatory Grade micrObial Sequences (FDA-ARGOS): Supporting development and validation of Infectious Disease Dx tests.</title>
        <authorList>
            <person name="Kerrigan L."/>
            <person name="Tallon L."/>
            <person name="Sadzewicz L."/>
            <person name="Sengamalay N."/>
            <person name="Ott S."/>
            <person name="Godinez A."/>
            <person name="Nagaraj S."/>
            <person name="Vavikolanu K."/>
            <person name="Nadendla S."/>
            <person name="George J."/>
            <person name="Sichtig H."/>
        </authorList>
    </citation>
    <scope>NUCLEOTIDE SEQUENCE [LARGE SCALE GENOMIC DNA]</scope>
    <source>
        <strain evidence="6">FDAARGOS_311</strain>
    </source>
</reference>
<dbReference type="Proteomes" id="UP000197666">
    <property type="component" value="Unassembled WGS sequence"/>
</dbReference>
<dbReference type="GO" id="GO:0000171">
    <property type="term" value="F:ribonuclease MRP activity"/>
    <property type="evidence" value="ECO:0007669"/>
    <property type="project" value="TreeGrafter"/>
</dbReference>
<evidence type="ECO:0000313" key="6">
    <source>
        <dbReference type="Proteomes" id="UP000197666"/>
    </source>
</evidence>
<keyword evidence="3" id="KW-0539">Nucleus</keyword>
<feature type="region of interest" description="Disordered" evidence="4">
    <location>
        <begin position="1"/>
        <end position="57"/>
    </location>
</feature>
<dbReference type="PANTHER" id="PTHR28256:SF1">
    <property type="entry name" value="RIBONUCLEASES P_MRP PROTEIN SUBUNIT POP7"/>
    <property type="match status" value="1"/>
</dbReference>
<comment type="caution">
    <text evidence="5">The sequence shown here is derived from an EMBL/GenBank/DDBJ whole genome shotgun (WGS) entry which is preliminary data.</text>
</comment>
<dbReference type="Gene3D" id="3.30.110.20">
    <property type="entry name" value="Alba-like domain"/>
    <property type="match status" value="1"/>
</dbReference>
<evidence type="ECO:0000313" key="5">
    <source>
        <dbReference type="EMBL" id="TPR08097.1"/>
    </source>
</evidence>
<dbReference type="VEuPathDB" id="FungiDB:M747DRAFT_293025"/>
<dbReference type="VEuPathDB" id="FungiDB:An07g06370"/>
<dbReference type="VEuPathDB" id="FungiDB:ASPNIDRAFT2_1184208"/>
<evidence type="ECO:0000256" key="2">
    <source>
        <dbReference type="ARBA" id="ARBA00022694"/>
    </source>
</evidence>
<dbReference type="GO" id="GO:0004526">
    <property type="term" value="F:ribonuclease P activity"/>
    <property type="evidence" value="ECO:0007669"/>
    <property type="project" value="TreeGrafter"/>
</dbReference>
<name>A0A505I530_ASPNG</name>
<feature type="compositionally biased region" description="Basic residues" evidence="4">
    <location>
        <begin position="22"/>
        <end position="33"/>
    </location>
</feature>
<dbReference type="Pfam" id="PF12328">
    <property type="entry name" value="Rpp20"/>
    <property type="match status" value="1"/>
</dbReference>
<dbReference type="VEuPathDB" id="FungiDB:ATCC64974_47720"/>
<evidence type="ECO:0000256" key="3">
    <source>
        <dbReference type="ARBA" id="ARBA00023242"/>
    </source>
</evidence>
<evidence type="ECO:0000256" key="1">
    <source>
        <dbReference type="ARBA" id="ARBA00004123"/>
    </source>
</evidence>
<dbReference type="GO" id="GO:0001682">
    <property type="term" value="P:tRNA 5'-leader removal"/>
    <property type="evidence" value="ECO:0007669"/>
    <property type="project" value="InterPro"/>
</dbReference>
<dbReference type="AlphaFoldDB" id="A0A505I530"/>
<dbReference type="EMBL" id="NKJJ02000007">
    <property type="protein sequence ID" value="TPR08097.1"/>
    <property type="molecule type" value="Genomic_DNA"/>
</dbReference>
<evidence type="ECO:0000256" key="4">
    <source>
        <dbReference type="SAM" id="MobiDB-lite"/>
    </source>
</evidence>
<dbReference type="GO" id="GO:0003723">
    <property type="term" value="F:RNA binding"/>
    <property type="evidence" value="ECO:0007669"/>
    <property type="project" value="TreeGrafter"/>
</dbReference>
<dbReference type="InterPro" id="IPR020241">
    <property type="entry name" value="RNase_P/MRP_Pop7_fungi"/>
</dbReference>
<dbReference type="GO" id="GO:0006364">
    <property type="term" value="P:rRNA processing"/>
    <property type="evidence" value="ECO:0007669"/>
    <property type="project" value="TreeGrafter"/>
</dbReference>
<sequence length="195" mass="21764">MTPAPLTKTLEFEKKNQNMPKLPKHVKVQKRPIPHPSTPSPYSGSSSPKTIYVSSSSPTMGVVKRVQKYLRAAENRATAKLLSGNNKGKKGDRRNQFAQLAQSNEALKKEEVFVKATGRAMERALKVGKWFEARGEDYTVSVKTGSVLLKGENAELSKSAMRKRKRAVARLEGEQELPETRTRWVNMVEVAVSLK</sequence>
<keyword evidence="2" id="KW-0819">tRNA processing</keyword>
<dbReference type="InterPro" id="IPR014612">
    <property type="entry name" value="Pop7/Rpp20"/>
</dbReference>
<dbReference type="GO" id="GO:0005655">
    <property type="term" value="C:nucleolar ribonuclease P complex"/>
    <property type="evidence" value="ECO:0007669"/>
    <property type="project" value="InterPro"/>
</dbReference>
<dbReference type="GO" id="GO:0000172">
    <property type="term" value="C:ribonuclease MRP complex"/>
    <property type="evidence" value="ECO:0007669"/>
    <property type="project" value="InterPro"/>
</dbReference>
<dbReference type="GO" id="GO:0034965">
    <property type="term" value="P:intronic box C/D snoRNA processing"/>
    <property type="evidence" value="ECO:0007669"/>
    <property type="project" value="TreeGrafter"/>
</dbReference>
<accession>A0A505I530</accession>
<protein>
    <submittedName>
        <fullName evidence="5">Major Facilitator Superfamily protein</fullName>
    </submittedName>
</protein>
<proteinExistence type="predicted"/>
<dbReference type="GO" id="GO:0000294">
    <property type="term" value="P:nuclear-transcribed mRNA catabolic process, RNase MRP-dependent"/>
    <property type="evidence" value="ECO:0007669"/>
    <property type="project" value="TreeGrafter"/>
</dbReference>
<dbReference type="PANTHER" id="PTHR28256">
    <property type="entry name" value="RIBONUCLEASES P/MRP PROTEIN SUBUNIT POP7"/>
    <property type="match status" value="1"/>
</dbReference>
<dbReference type="InterPro" id="IPR036882">
    <property type="entry name" value="Alba-like_dom_sf"/>
</dbReference>
<organism evidence="5 6">
    <name type="scientific">Aspergillus niger</name>
    <dbReference type="NCBI Taxonomy" id="5061"/>
    <lineage>
        <taxon>Eukaryota</taxon>
        <taxon>Fungi</taxon>
        <taxon>Dikarya</taxon>
        <taxon>Ascomycota</taxon>
        <taxon>Pezizomycotina</taxon>
        <taxon>Eurotiomycetes</taxon>
        <taxon>Eurotiomycetidae</taxon>
        <taxon>Eurotiales</taxon>
        <taxon>Aspergillaceae</taxon>
        <taxon>Aspergillus</taxon>
        <taxon>Aspergillus subgen. Circumdati</taxon>
    </lineage>
</organism>